<accession>A0A8H4U745</accession>
<comment type="caution">
    <text evidence="2">The sequence shown here is derived from an EMBL/GenBank/DDBJ whole genome shotgun (WGS) entry which is preliminary data.</text>
</comment>
<organism evidence="2 3">
    <name type="scientific">Fusarium sarcochroum</name>
    <dbReference type="NCBI Taxonomy" id="1208366"/>
    <lineage>
        <taxon>Eukaryota</taxon>
        <taxon>Fungi</taxon>
        <taxon>Dikarya</taxon>
        <taxon>Ascomycota</taxon>
        <taxon>Pezizomycotina</taxon>
        <taxon>Sordariomycetes</taxon>
        <taxon>Hypocreomycetidae</taxon>
        <taxon>Hypocreales</taxon>
        <taxon>Nectriaceae</taxon>
        <taxon>Fusarium</taxon>
        <taxon>Fusarium lateritium species complex</taxon>
    </lineage>
</organism>
<evidence type="ECO:0000256" key="1">
    <source>
        <dbReference type="SAM" id="MobiDB-lite"/>
    </source>
</evidence>
<evidence type="ECO:0000313" key="2">
    <source>
        <dbReference type="EMBL" id="KAF4970780.1"/>
    </source>
</evidence>
<reference evidence="2" key="1">
    <citation type="journal article" date="2020" name="BMC Genomics">
        <title>Correction to: Identification and distribution of gene clusters required for synthesis of sphingolipid metabolism inhibitors in diverse species of the filamentous fungus Fusarium.</title>
        <authorList>
            <person name="Kim H.S."/>
            <person name="Lohmar J.M."/>
            <person name="Busman M."/>
            <person name="Brown D.W."/>
            <person name="Naumann T.A."/>
            <person name="Divon H.H."/>
            <person name="Lysoe E."/>
            <person name="Uhlig S."/>
            <person name="Proctor R.H."/>
        </authorList>
    </citation>
    <scope>NUCLEOTIDE SEQUENCE</scope>
    <source>
        <strain evidence="2">NRRL 20472</strain>
    </source>
</reference>
<protein>
    <submittedName>
        <fullName evidence="2">Uncharacterized protein</fullName>
    </submittedName>
</protein>
<reference evidence="2" key="2">
    <citation type="submission" date="2020-05" db="EMBL/GenBank/DDBJ databases">
        <authorList>
            <person name="Kim H.-S."/>
            <person name="Proctor R.H."/>
            <person name="Brown D.W."/>
        </authorList>
    </citation>
    <scope>NUCLEOTIDE SEQUENCE</scope>
    <source>
        <strain evidence="2">NRRL 20472</strain>
    </source>
</reference>
<proteinExistence type="predicted"/>
<feature type="region of interest" description="Disordered" evidence="1">
    <location>
        <begin position="1"/>
        <end position="24"/>
    </location>
</feature>
<keyword evidence="3" id="KW-1185">Reference proteome</keyword>
<dbReference type="EMBL" id="JABEXW010000110">
    <property type="protein sequence ID" value="KAF4970780.1"/>
    <property type="molecule type" value="Genomic_DNA"/>
</dbReference>
<gene>
    <name evidence="2" type="ORF">FSARC_2250</name>
</gene>
<evidence type="ECO:0000313" key="3">
    <source>
        <dbReference type="Proteomes" id="UP000622797"/>
    </source>
</evidence>
<name>A0A8H4U745_9HYPO</name>
<sequence>MDGTGNYSSIHQITKTGNWQKDSVRKSKIRRKLFGRAPWVRKESGDSYTSVTSSVREILKGETPPSSPFSSYTSSLHANCVDSQFPGGEALRIKTPPLAEDTASGQPRSFFTEMIPPSEDDSWAFCPGSSSGRNSPQTVRRHSLVPHTYEWWEKIPKQPIRRNPFEEPIPFEFQVPEHLPSSPMCPANKKHVSGGTGVCVYHGRRKGPSGLTDVALRDYNPSGVRE</sequence>
<dbReference type="AlphaFoldDB" id="A0A8H4U745"/>
<dbReference type="OrthoDB" id="3648773at2759"/>
<dbReference type="Proteomes" id="UP000622797">
    <property type="component" value="Unassembled WGS sequence"/>
</dbReference>
<feature type="compositionally biased region" description="Polar residues" evidence="1">
    <location>
        <begin position="1"/>
        <end position="21"/>
    </location>
</feature>